<reference evidence="2 3" key="1">
    <citation type="journal article" date="2024" name="J Genomics">
        <title>Draft genome sequencing and assembly of Favolaschia claudopus CIRM-BRFM 2984 isolated from oak limbs.</title>
        <authorList>
            <person name="Navarro D."/>
            <person name="Drula E."/>
            <person name="Chaduli D."/>
            <person name="Cazenave R."/>
            <person name="Ahrendt S."/>
            <person name="Wang J."/>
            <person name="Lipzen A."/>
            <person name="Daum C."/>
            <person name="Barry K."/>
            <person name="Grigoriev I.V."/>
            <person name="Favel A."/>
            <person name="Rosso M.N."/>
            <person name="Martin F."/>
        </authorList>
    </citation>
    <scope>NUCLEOTIDE SEQUENCE [LARGE SCALE GENOMIC DNA]</scope>
    <source>
        <strain evidence="2 3">CIRM-BRFM 2984</strain>
    </source>
</reference>
<name>A0AAV9ZZR8_9AGAR</name>
<dbReference type="AlphaFoldDB" id="A0AAV9ZZR8"/>
<comment type="caution">
    <text evidence="2">The sequence shown here is derived from an EMBL/GenBank/DDBJ whole genome shotgun (WGS) entry which is preliminary data.</text>
</comment>
<protein>
    <submittedName>
        <fullName evidence="2">Uncharacterized protein</fullName>
    </submittedName>
</protein>
<feature type="region of interest" description="Disordered" evidence="1">
    <location>
        <begin position="242"/>
        <end position="281"/>
    </location>
</feature>
<feature type="region of interest" description="Disordered" evidence="1">
    <location>
        <begin position="1"/>
        <end position="44"/>
    </location>
</feature>
<feature type="region of interest" description="Disordered" evidence="1">
    <location>
        <begin position="102"/>
        <end position="131"/>
    </location>
</feature>
<feature type="compositionally biased region" description="Basic and acidic residues" evidence="1">
    <location>
        <begin position="271"/>
        <end position="281"/>
    </location>
</feature>
<evidence type="ECO:0000256" key="1">
    <source>
        <dbReference type="SAM" id="MobiDB-lite"/>
    </source>
</evidence>
<dbReference type="EMBL" id="JAWWNJ010000097">
    <property type="protein sequence ID" value="KAK6996462.1"/>
    <property type="molecule type" value="Genomic_DNA"/>
</dbReference>
<feature type="compositionally biased region" description="Basic and acidic residues" evidence="1">
    <location>
        <begin position="249"/>
        <end position="263"/>
    </location>
</feature>
<evidence type="ECO:0000313" key="2">
    <source>
        <dbReference type="EMBL" id="KAK6996462.1"/>
    </source>
</evidence>
<sequence>MHEQYSGSPYTPFVARQPKRIAPTGSVANNQPHANDKPTYISHPLRPPDVSSQCEMIRDTSERPPPVMLTHHLPSEGVRKNGELICIHANRPPPAIVAHSHQAKQRHNDSRRSRAVCPGRHSGVSAGRKVTGAWASRESRLFGEGTATAAKKAEDGVDGIENESAVLHARAKARRGRSCPTSQSNPHRGFTSIAEFDRPSAILVRTTKNGAPPTATVDTFGGGHRWEGLGGTRNFSMSLVRDGGSGVDAVKESRGRGRREHLQRMSAVRVGSERSRGVEDQ</sequence>
<keyword evidence="3" id="KW-1185">Reference proteome</keyword>
<evidence type="ECO:0000313" key="3">
    <source>
        <dbReference type="Proteomes" id="UP001362999"/>
    </source>
</evidence>
<accession>A0AAV9ZZR8</accession>
<proteinExistence type="predicted"/>
<gene>
    <name evidence="2" type="ORF">R3P38DRAFT_3371067</name>
</gene>
<organism evidence="2 3">
    <name type="scientific">Favolaschia claudopus</name>
    <dbReference type="NCBI Taxonomy" id="2862362"/>
    <lineage>
        <taxon>Eukaryota</taxon>
        <taxon>Fungi</taxon>
        <taxon>Dikarya</taxon>
        <taxon>Basidiomycota</taxon>
        <taxon>Agaricomycotina</taxon>
        <taxon>Agaricomycetes</taxon>
        <taxon>Agaricomycetidae</taxon>
        <taxon>Agaricales</taxon>
        <taxon>Marasmiineae</taxon>
        <taxon>Mycenaceae</taxon>
        <taxon>Favolaschia</taxon>
    </lineage>
</organism>
<dbReference type="Proteomes" id="UP001362999">
    <property type="component" value="Unassembled WGS sequence"/>
</dbReference>